<gene>
    <name evidence="6" type="ORF">CONCODRAFT_80376</name>
</gene>
<dbReference type="GO" id="GO:0008194">
    <property type="term" value="F:UDP-glycosyltransferase activity"/>
    <property type="evidence" value="ECO:0007669"/>
    <property type="project" value="InterPro"/>
</dbReference>
<evidence type="ECO:0000256" key="3">
    <source>
        <dbReference type="RuleBase" id="RU003718"/>
    </source>
</evidence>
<keyword evidence="4" id="KW-0472">Membrane</keyword>
<accession>A0A137NVM0</accession>
<dbReference type="AlphaFoldDB" id="A0A137NVM0"/>
<protein>
    <submittedName>
        <fullName evidence="6">Glycosyltransferase family 1 protein</fullName>
    </submittedName>
</protein>
<dbReference type="EMBL" id="KQ964684">
    <property type="protein sequence ID" value="KXN66853.1"/>
    <property type="molecule type" value="Genomic_DNA"/>
</dbReference>
<dbReference type="PANTHER" id="PTHR48043">
    <property type="entry name" value="EG:EG0003.4 PROTEIN-RELATED"/>
    <property type="match status" value="1"/>
</dbReference>
<sequence>MKLSLLSYIGLLASQIYCSSPAVNSEKPLHIGVAITVATRSHIKYLLEILEESSKKGHRITFLCMDEMRRFGKGYNLTYYSLGDVKIHHDDVEEIQPYTGGSTMFSTLASLREDLATAYRVSFPVFEQFYREEKPDLMVCDFAASSCVESAAKNSMPMVIGYQSLMFSYQSPFLTGTGALEPTTIENHTFLQRMKHAFVDPVSLVLSSLPVLDLIEQERRVQGIPKSYQFPILGHMGIGIANSYVGLENARNIPSHVYPIGPILTGDTPALPEELQSFMNSHSKVLYVAFGTMVKLPQDVIVKLLAHFQRAINENVLDGVVWGLPRNDIDSLPKYFKYGNIEYSTAKIVKGTHDKIKILKWAPQQSILNHPSTKLFLSHGGLDSIYESANAGVPMLVLPFLGDQPRNAMLVTEAGAGDYIYWDNASDEEIHQKLAKLLDPENLELKSKVKQMQLITKFSSKRKTFAADLIETYAYSAKACRQFETPKPFESPCEVIPFLPLDKRMSSIKANLIDVYITGFLIIGATFFSIIYISYYSSKRLLKFFYYKQKQE</sequence>
<name>A0A137NVM0_CONC2</name>
<dbReference type="OrthoDB" id="5835829at2759"/>
<keyword evidence="4" id="KW-1133">Transmembrane helix</keyword>
<dbReference type="InterPro" id="IPR050271">
    <property type="entry name" value="UDP-glycosyltransferase"/>
</dbReference>
<comment type="similarity">
    <text evidence="3">Belongs to the UDP-glycosyltransferase family.</text>
</comment>
<evidence type="ECO:0000256" key="5">
    <source>
        <dbReference type="SAM" id="SignalP"/>
    </source>
</evidence>
<dbReference type="PROSITE" id="PS00375">
    <property type="entry name" value="UDPGT"/>
    <property type="match status" value="1"/>
</dbReference>
<evidence type="ECO:0000313" key="6">
    <source>
        <dbReference type="EMBL" id="KXN66853.1"/>
    </source>
</evidence>
<proteinExistence type="inferred from homology"/>
<organism evidence="6 7">
    <name type="scientific">Conidiobolus coronatus (strain ATCC 28846 / CBS 209.66 / NRRL 28638)</name>
    <name type="common">Delacroixia coronata</name>
    <dbReference type="NCBI Taxonomy" id="796925"/>
    <lineage>
        <taxon>Eukaryota</taxon>
        <taxon>Fungi</taxon>
        <taxon>Fungi incertae sedis</taxon>
        <taxon>Zoopagomycota</taxon>
        <taxon>Entomophthoromycotina</taxon>
        <taxon>Entomophthoromycetes</taxon>
        <taxon>Entomophthorales</taxon>
        <taxon>Ancylistaceae</taxon>
        <taxon>Conidiobolus</taxon>
    </lineage>
</organism>
<feature type="signal peptide" evidence="5">
    <location>
        <begin position="1"/>
        <end position="18"/>
    </location>
</feature>
<feature type="chain" id="PRO_5007294095" evidence="5">
    <location>
        <begin position="19"/>
        <end position="552"/>
    </location>
</feature>
<keyword evidence="1 3" id="KW-0328">Glycosyltransferase</keyword>
<evidence type="ECO:0000256" key="4">
    <source>
        <dbReference type="SAM" id="Phobius"/>
    </source>
</evidence>
<keyword evidence="2 3" id="KW-0808">Transferase</keyword>
<evidence type="ECO:0000313" key="7">
    <source>
        <dbReference type="Proteomes" id="UP000070444"/>
    </source>
</evidence>
<dbReference type="CDD" id="cd03784">
    <property type="entry name" value="GT1_Gtf-like"/>
    <property type="match status" value="1"/>
</dbReference>
<dbReference type="SUPFAM" id="SSF53756">
    <property type="entry name" value="UDP-Glycosyltransferase/glycogen phosphorylase"/>
    <property type="match status" value="1"/>
</dbReference>
<evidence type="ECO:0000256" key="2">
    <source>
        <dbReference type="ARBA" id="ARBA00022679"/>
    </source>
</evidence>
<dbReference type="InterPro" id="IPR002213">
    <property type="entry name" value="UDP_glucos_trans"/>
</dbReference>
<keyword evidence="4" id="KW-0812">Transmembrane</keyword>
<dbReference type="InterPro" id="IPR035595">
    <property type="entry name" value="UDP_glycos_trans_CS"/>
</dbReference>
<feature type="transmembrane region" description="Helical" evidence="4">
    <location>
        <begin position="515"/>
        <end position="535"/>
    </location>
</feature>
<dbReference type="OMA" id="LANEPCI"/>
<dbReference type="Pfam" id="PF00201">
    <property type="entry name" value="UDPGT"/>
    <property type="match status" value="1"/>
</dbReference>
<dbReference type="Proteomes" id="UP000070444">
    <property type="component" value="Unassembled WGS sequence"/>
</dbReference>
<dbReference type="Gene3D" id="3.40.50.2000">
    <property type="entry name" value="Glycogen Phosphorylase B"/>
    <property type="match status" value="2"/>
</dbReference>
<keyword evidence="5" id="KW-0732">Signal</keyword>
<dbReference type="PANTHER" id="PTHR48043:SF145">
    <property type="entry name" value="FI06409P-RELATED"/>
    <property type="match status" value="1"/>
</dbReference>
<evidence type="ECO:0000256" key="1">
    <source>
        <dbReference type="ARBA" id="ARBA00022676"/>
    </source>
</evidence>
<reference evidence="6 7" key="1">
    <citation type="journal article" date="2015" name="Genome Biol. Evol.">
        <title>Phylogenomic analyses indicate that early fungi evolved digesting cell walls of algal ancestors of land plants.</title>
        <authorList>
            <person name="Chang Y."/>
            <person name="Wang S."/>
            <person name="Sekimoto S."/>
            <person name="Aerts A.L."/>
            <person name="Choi C."/>
            <person name="Clum A."/>
            <person name="LaButti K.M."/>
            <person name="Lindquist E.A."/>
            <person name="Yee Ngan C."/>
            <person name="Ohm R.A."/>
            <person name="Salamov A.A."/>
            <person name="Grigoriev I.V."/>
            <person name="Spatafora J.W."/>
            <person name="Berbee M.L."/>
        </authorList>
    </citation>
    <scope>NUCLEOTIDE SEQUENCE [LARGE SCALE GENOMIC DNA]</scope>
    <source>
        <strain evidence="6 7">NRRL 28638</strain>
    </source>
</reference>
<keyword evidence="7" id="KW-1185">Reference proteome</keyword>